<evidence type="ECO:0000256" key="3">
    <source>
        <dbReference type="ARBA" id="ARBA00023125"/>
    </source>
</evidence>
<dbReference type="InterPro" id="IPR036388">
    <property type="entry name" value="WH-like_DNA-bd_sf"/>
</dbReference>
<dbReference type="InterPro" id="IPR036390">
    <property type="entry name" value="WH_DNA-bd_sf"/>
</dbReference>
<protein>
    <submittedName>
        <fullName evidence="7">LysR family transcriptional regulator</fullName>
    </submittedName>
</protein>
<name>A0A2L0EHT9_SORCE</name>
<dbReference type="Gene3D" id="3.40.190.290">
    <property type="match status" value="1"/>
</dbReference>
<evidence type="ECO:0000256" key="1">
    <source>
        <dbReference type="ARBA" id="ARBA00009437"/>
    </source>
</evidence>
<dbReference type="PROSITE" id="PS50931">
    <property type="entry name" value="HTH_LYSR"/>
    <property type="match status" value="1"/>
</dbReference>
<keyword evidence="3" id="KW-0238">DNA-binding</keyword>
<keyword evidence="4" id="KW-0804">Transcription</keyword>
<feature type="domain" description="HTH lysR-type" evidence="6">
    <location>
        <begin position="1"/>
        <end position="58"/>
    </location>
</feature>
<sequence length="343" mass="37489">MNEADLLLFLQIAQQPSLSAVARASRLSVAVVSHRLAAFESRLGVRLFHRSTRKLALTEDGRAFLPHAEALVEAMTTARGALGSPDKPLSGVLRVTASASFGRMHLTSVLAAFLDRHPGLSVDLHLSDSVVDLLENRYELGIRISERLAPGLIARRLTPDRRFLCASPAYLERAGVPRHPDDLLRHECVVLHDQRDWRFRMPDGSVHTVKVGGRFRCNNGEATREAAVAGLGITLKSQWNCYMEIAARRLVPVLEEYPLEHDIAIWAVYPSARQLAPRVRAFIDFLATAWTKPPWEQGGAAREAQPKPVPSGGAPLTRAPAGTGDARPNPPGKGSRARTRAAG</sequence>
<dbReference type="SUPFAM" id="SSF53850">
    <property type="entry name" value="Periplasmic binding protein-like II"/>
    <property type="match status" value="1"/>
</dbReference>
<dbReference type="Pfam" id="PF03466">
    <property type="entry name" value="LysR_substrate"/>
    <property type="match status" value="1"/>
</dbReference>
<evidence type="ECO:0000256" key="2">
    <source>
        <dbReference type="ARBA" id="ARBA00023015"/>
    </source>
</evidence>
<dbReference type="GO" id="GO:0003700">
    <property type="term" value="F:DNA-binding transcription factor activity"/>
    <property type="evidence" value="ECO:0007669"/>
    <property type="project" value="InterPro"/>
</dbReference>
<gene>
    <name evidence="7" type="primary">lysR</name>
    <name evidence="7" type="ORF">SOCE26_002330</name>
</gene>
<evidence type="ECO:0000256" key="4">
    <source>
        <dbReference type="ARBA" id="ARBA00023163"/>
    </source>
</evidence>
<dbReference type="PANTHER" id="PTHR30537:SF81">
    <property type="entry name" value="TRANSCRIPTIONAL REGULATOR-RELATED"/>
    <property type="match status" value="1"/>
</dbReference>
<reference evidence="7 8" key="1">
    <citation type="submission" date="2015-09" db="EMBL/GenBank/DDBJ databases">
        <title>Sorangium comparison.</title>
        <authorList>
            <person name="Zaburannyi N."/>
            <person name="Bunk B."/>
            <person name="Overmann J."/>
            <person name="Mueller R."/>
        </authorList>
    </citation>
    <scope>NUCLEOTIDE SEQUENCE [LARGE SCALE GENOMIC DNA]</scope>
    <source>
        <strain evidence="7 8">So ce26</strain>
    </source>
</reference>
<dbReference type="EMBL" id="CP012673">
    <property type="protein sequence ID" value="AUX38853.1"/>
    <property type="molecule type" value="Genomic_DNA"/>
</dbReference>
<dbReference type="InterPro" id="IPR058163">
    <property type="entry name" value="LysR-type_TF_proteobact-type"/>
</dbReference>
<dbReference type="InterPro" id="IPR005119">
    <property type="entry name" value="LysR_subst-bd"/>
</dbReference>
<organism evidence="7 8">
    <name type="scientific">Sorangium cellulosum</name>
    <name type="common">Polyangium cellulosum</name>
    <dbReference type="NCBI Taxonomy" id="56"/>
    <lineage>
        <taxon>Bacteria</taxon>
        <taxon>Pseudomonadati</taxon>
        <taxon>Myxococcota</taxon>
        <taxon>Polyangia</taxon>
        <taxon>Polyangiales</taxon>
        <taxon>Polyangiaceae</taxon>
        <taxon>Sorangium</taxon>
    </lineage>
</organism>
<dbReference type="AlphaFoldDB" id="A0A2L0EHT9"/>
<dbReference type="InterPro" id="IPR000847">
    <property type="entry name" value="LysR_HTH_N"/>
</dbReference>
<evidence type="ECO:0000313" key="8">
    <source>
        <dbReference type="Proteomes" id="UP000238348"/>
    </source>
</evidence>
<feature type="region of interest" description="Disordered" evidence="5">
    <location>
        <begin position="296"/>
        <end position="343"/>
    </location>
</feature>
<dbReference type="Pfam" id="PF00126">
    <property type="entry name" value="HTH_1"/>
    <property type="match status" value="1"/>
</dbReference>
<evidence type="ECO:0000259" key="6">
    <source>
        <dbReference type="PROSITE" id="PS50931"/>
    </source>
</evidence>
<dbReference type="CDD" id="cd08422">
    <property type="entry name" value="PBP2_CrgA_like"/>
    <property type="match status" value="1"/>
</dbReference>
<evidence type="ECO:0000313" key="7">
    <source>
        <dbReference type="EMBL" id="AUX38853.1"/>
    </source>
</evidence>
<dbReference type="Gene3D" id="1.10.10.10">
    <property type="entry name" value="Winged helix-like DNA-binding domain superfamily/Winged helix DNA-binding domain"/>
    <property type="match status" value="1"/>
</dbReference>
<comment type="similarity">
    <text evidence="1">Belongs to the LysR transcriptional regulatory family.</text>
</comment>
<dbReference type="GO" id="GO:0043565">
    <property type="term" value="F:sequence-specific DNA binding"/>
    <property type="evidence" value="ECO:0007669"/>
    <property type="project" value="TreeGrafter"/>
</dbReference>
<dbReference type="PANTHER" id="PTHR30537">
    <property type="entry name" value="HTH-TYPE TRANSCRIPTIONAL REGULATOR"/>
    <property type="match status" value="1"/>
</dbReference>
<dbReference type="Proteomes" id="UP000238348">
    <property type="component" value="Chromosome"/>
</dbReference>
<accession>A0A2L0EHT9</accession>
<proteinExistence type="inferred from homology"/>
<keyword evidence="2" id="KW-0805">Transcription regulation</keyword>
<dbReference type="GO" id="GO:0006351">
    <property type="term" value="P:DNA-templated transcription"/>
    <property type="evidence" value="ECO:0007669"/>
    <property type="project" value="TreeGrafter"/>
</dbReference>
<evidence type="ECO:0000256" key="5">
    <source>
        <dbReference type="SAM" id="MobiDB-lite"/>
    </source>
</evidence>
<dbReference type="SUPFAM" id="SSF46785">
    <property type="entry name" value="Winged helix' DNA-binding domain"/>
    <property type="match status" value="1"/>
</dbReference>
<dbReference type="OrthoDB" id="5317428at2"/>
<dbReference type="FunFam" id="3.40.190.290:FF:000001">
    <property type="entry name" value="Transcriptional regulator, LysR family"/>
    <property type="match status" value="1"/>
</dbReference>